<evidence type="ECO:0000313" key="3">
    <source>
        <dbReference type="Proteomes" id="UP000051084"/>
    </source>
</evidence>
<feature type="transmembrane region" description="Helical" evidence="1">
    <location>
        <begin position="166"/>
        <end position="194"/>
    </location>
</feature>
<gene>
    <name evidence="2" type="ORF">FC21_GL000023</name>
</gene>
<proteinExistence type="predicted"/>
<sequence>MAMMKRHQRILRLTLRALLMVIVLLQTMIPWLGNLPLGLMSITILPVTIAIIAVAFGPAEGAIMGGVWGIVTLLRAFVYPTSALAPIIFTNPVIAIVPRVLVGVVAGYAFRELVKLLSPSVSAAIAGLLASLTNTVLVLGLIYLFFNHNHRVTAAYGQTNGHLASALLAIVTTNGLVEAAVALILTGLIAPAVWKVVKKLTQQPGK</sequence>
<evidence type="ECO:0000256" key="1">
    <source>
        <dbReference type="SAM" id="Phobius"/>
    </source>
</evidence>
<feature type="transmembrane region" description="Helical" evidence="1">
    <location>
        <begin position="87"/>
        <end position="110"/>
    </location>
</feature>
<dbReference type="EMBL" id="AZGC01000007">
    <property type="protein sequence ID" value="KRL96407.1"/>
    <property type="molecule type" value="Genomic_DNA"/>
</dbReference>
<dbReference type="AlphaFoldDB" id="A0A0R1UTH0"/>
<dbReference type="PATRIC" id="fig|1423742.4.peg.30"/>
<dbReference type="STRING" id="417373.GCA_001570685_01200"/>
<feature type="transmembrane region" description="Helical" evidence="1">
    <location>
        <begin position="63"/>
        <end position="81"/>
    </location>
</feature>
<reference evidence="2 3" key="1">
    <citation type="journal article" date="2015" name="Genome Announc.">
        <title>Expanding the biotechnology potential of lactobacilli through comparative genomics of 213 strains and associated genera.</title>
        <authorList>
            <person name="Sun Z."/>
            <person name="Harris H.M."/>
            <person name="McCann A."/>
            <person name="Guo C."/>
            <person name="Argimon S."/>
            <person name="Zhang W."/>
            <person name="Yang X."/>
            <person name="Jeffery I.B."/>
            <person name="Cooney J.C."/>
            <person name="Kagawa T.F."/>
            <person name="Liu W."/>
            <person name="Song Y."/>
            <person name="Salvetti E."/>
            <person name="Wrobel A."/>
            <person name="Rasinkangas P."/>
            <person name="Parkhill J."/>
            <person name="Rea M.C."/>
            <person name="O'Sullivan O."/>
            <person name="Ritari J."/>
            <person name="Douillard F.P."/>
            <person name="Paul Ross R."/>
            <person name="Yang R."/>
            <person name="Briner A.E."/>
            <person name="Felis G.E."/>
            <person name="de Vos W.M."/>
            <person name="Barrangou R."/>
            <person name="Klaenhammer T.R."/>
            <person name="Caufield P.W."/>
            <person name="Cui Y."/>
            <person name="Zhang H."/>
            <person name="O'Toole P.W."/>
        </authorList>
    </citation>
    <scope>NUCLEOTIDE SEQUENCE [LARGE SCALE GENOMIC DNA]</scope>
    <source>
        <strain evidence="2 3">DSM 18793</strain>
    </source>
</reference>
<keyword evidence="1" id="KW-0812">Transmembrane</keyword>
<feature type="transmembrane region" description="Helical" evidence="1">
    <location>
        <begin position="13"/>
        <end position="32"/>
    </location>
</feature>
<organism evidence="2 3">
    <name type="scientific">Limosilactobacillus equigenerosi DSM 18793 = JCM 14505</name>
    <dbReference type="NCBI Taxonomy" id="1423742"/>
    <lineage>
        <taxon>Bacteria</taxon>
        <taxon>Bacillati</taxon>
        <taxon>Bacillota</taxon>
        <taxon>Bacilli</taxon>
        <taxon>Lactobacillales</taxon>
        <taxon>Lactobacillaceae</taxon>
        <taxon>Limosilactobacillus</taxon>
    </lineage>
</organism>
<keyword evidence="3" id="KW-1185">Reference proteome</keyword>
<evidence type="ECO:0008006" key="4">
    <source>
        <dbReference type="Google" id="ProtNLM"/>
    </source>
</evidence>
<keyword evidence="1" id="KW-0472">Membrane</keyword>
<dbReference type="Proteomes" id="UP000051084">
    <property type="component" value="Unassembled WGS sequence"/>
</dbReference>
<protein>
    <recommendedName>
        <fullName evidence="4">Integral membrane protein</fullName>
    </recommendedName>
</protein>
<dbReference type="GO" id="GO:0022857">
    <property type="term" value="F:transmembrane transporter activity"/>
    <property type="evidence" value="ECO:0007669"/>
    <property type="project" value="InterPro"/>
</dbReference>
<keyword evidence="1" id="KW-1133">Transmembrane helix</keyword>
<evidence type="ECO:0000313" key="2">
    <source>
        <dbReference type="EMBL" id="KRL96407.1"/>
    </source>
</evidence>
<comment type="caution">
    <text evidence="2">The sequence shown here is derived from an EMBL/GenBank/DDBJ whole genome shotgun (WGS) entry which is preliminary data.</text>
</comment>
<dbReference type="Pfam" id="PF12822">
    <property type="entry name" value="ECF_trnsprt"/>
    <property type="match status" value="1"/>
</dbReference>
<accession>A0A0R1UTH0</accession>
<dbReference type="Gene3D" id="1.10.1760.20">
    <property type="match status" value="1"/>
</dbReference>
<name>A0A0R1UTH0_9LACO</name>
<dbReference type="InterPro" id="IPR024529">
    <property type="entry name" value="ECF_trnsprt_substrate-spec"/>
</dbReference>
<feature type="transmembrane region" description="Helical" evidence="1">
    <location>
        <begin position="122"/>
        <end position="146"/>
    </location>
</feature>